<dbReference type="InterPro" id="IPR029068">
    <property type="entry name" value="Glyas_Bleomycin-R_OHBP_Dase"/>
</dbReference>
<keyword evidence="2" id="KW-0560">Oxidoreductase</keyword>
<keyword evidence="3" id="KW-1185">Reference proteome</keyword>
<organism evidence="2 3">
    <name type="scientific">Agitococcus lubricus</name>
    <dbReference type="NCBI Taxonomy" id="1077255"/>
    <lineage>
        <taxon>Bacteria</taxon>
        <taxon>Pseudomonadati</taxon>
        <taxon>Pseudomonadota</taxon>
        <taxon>Gammaproteobacteria</taxon>
        <taxon>Moraxellales</taxon>
        <taxon>Moraxellaceae</taxon>
        <taxon>Agitococcus</taxon>
    </lineage>
</organism>
<feature type="domain" description="VOC" evidence="1">
    <location>
        <begin position="173"/>
        <end position="297"/>
    </location>
</feature>
<accession>A0A2T5IZT7</accession>
<proteinExistence type="predicted"/>
<evidence type="ECO:0000313" key="2">
    <source>
        <dbReference type="EMBL" id="PTQ89504.1"/>
    </source>
</evidence>
<dbReference type="AlphaFoldDB" id="A0A2T5IZT7"/>
<dbReference type="PROSITE" id="PS51819">
    <property type="entry name" value="VOC"/>
    <property type="match status" value="2"/>
</dbReference>
<dbReference type="OrthoDB" id="9792626at2"/>
<keyword evidence="2" id="KW-0223">Dioxygenase</keyword>
<dbReference type="SUPFAM" id="SSF54593">
    <property type="entry name" value="Glyoxalase/Bleomycin resistance protein/Dihydroxybiphenyl dioxygenase"/>
    <property type="match status" value="1"/>
</dbReference>
<protein>
    <submittedName>
        <fullName evidence="2">Glyoxalase/bleomycin resistance protein/dioxygenase superfamily protein</fullName>
    </submittedName>
</protein>
<sequence length="366" mass="40725">MSTLEQQKLAQICHVPHCAEQPLIKVTGLAAIRLARPDLHQAVNFFLDFGLVCIHNDGNLALLRGTADKTASVIIERGAARYLGLCLVAEKYEDLATLSAKHQVSIVDNHPLRGGQSVTLKDPDNLMVEVIYGATTLAPLMSSEPVDINRPEHITRINRTVRLDYDHPPRIYRLGHSVMGVTNFAKSLTWYQQNFGFIVSDFQMMADDPVPVVAFLRCDRGETPTDHHTIAMGSAVEIGHLHTAFELADMDAVVAANVILHKRQHHHTWGIGRHILGSQIFDYWRDQYGDMFEHYADGDLFDASVATGYHLFDGEALHQWGPAVTADMAGKIPSLHLVQTVISRLRDTQHDDLSLKRLISLIRAAG</sequence>
<comment type="caution">
    <text evidence="2">The sequence shown here is derived from an EMBL/GenBank/DDBJ whole genome shotgun (WGS) entry which is preliminary data.</text>
</comment>
<name>A0A2T5IZT7_9GAMM</name>
<dbReference type="GO" id="GO:0051213">
    <property type="term" value="F:dioxygenase activity"/>
    <property type="evidence" value="ECO:0007669"/>
    <property type="project" value="UniProtKB-KW"/>
</dbReference>
<dbReference type="EMBL" id="QAON01000006">
    <property type="protein sequence ID" value="PTQ89504.1"/>
    <property type="molecule type" value="Genomic_DNA"/>
</dbReference>
<dbReference type="Proteomes" id="UP000244223">
    <property type="component" value="Unassembled WGS sequence"/>
</dbReference>
<dbReference type="InterPro" id="IPR037523">
    <property type="entry name" value="VOC_core"/>
</dbReference>
<dbReference type="Gene3D" id="3.10.180.10">
    <property type="entry name" value="2,3-Dihydroxybiphenyl 1,2-Dioxygenase, domain 1"/>
    <property type="match status" value="2"/>
</dbReference>
<evidence type="ECO:0000259" key="1">
    <source>
        <dbReference type="PROSITE" id="PS51819"/>
    </source>
</evidence>
<dbReference type="RefSeq" id="WP_107865470.1">
    <property type="nucleotide sequence ID" value="NZ_QAON01000006.1"/>
</dbReference>
<feature type="domain" description="VOC" evidence="1">
    <location>
        <begin position="28"/>
        <end position="133"/>
    </location>
</feature>
<evidence type="ECO:0000313" key="3">
    <source>
        <dbReference type="Proteomes" id="UP000244223"/>
    </source>
</evidence>
<gene>
    <name evidence="2" type="ORF">C8N29_10635</name>
</gene>
<reference evidence="2 3" key="1">
    <citation type="submission" date="2018-04" db="EMBL/GenBank/DDBJ databases">
        <title>Genomic Encyclopedia of Archaeal and Bacterial Type Strains, Phase II (KMG-II): from individual species to whole genera.</title>
        <authorList>
            <person name="Goeker M."/>
        </authorList>
    </citation>
    <scope>NUCLEOTIDE SEQUENCE [LARGE SCALE GENOMIC DNA]</scope>
    <source>
        <strain evidence="2 3">DSM 5822</strain>
    </source>
</reference>